<feature type="transmembrane region" description="Helical" evidence="1">
    <location>
        <begin position="56"/>
        <end position="79"/>
    </location>
</feature>
<feature type="transmembrane region" description="Helical" evidence="1">
    <location>
        <begin position="115"/>
        <end position="135"/>
    </location>
</feature>
<evidence type="ECO:0000313" key="2">
    <source>
        <dbReference type="EMBL" id="CUN13388.1"/>
    </source>
</evidence>
<keyword evidence="1" id="KW-0472">Membrane</keyword>
<name>A0A173UII7_PARDI</name>
<evidence type="ECO:0000256" key="1">
    <source>
        <dbReference type="SAM" id="Phobius"/>
    </source>
</evidence>
<accession>A0A173UII7</accession>
<feature type="transmembrane region" description="Helical" evidence="1">
    <location>
        <begin position="30"/>
        <end position="50"/>
    </location>
</feature>
<keyword evidence="1" id="KW-0812">Transmembrane</keyword>
<proteinExistence type="predicted"/>
<protein>
    <submittedName>
        <fullName evidence="2">Uncharacterized protein</fullName>
    </submittedName>
</protein>
<evidence type="ECO:0000313" key="3">
    <source>
        <dbReference type="Proteomes" id="UP000095591"/>
    </source>
</evidence>
<sequence length="209" mass="24755">MKTNIHEIYTETIKSLSSDVHGRIKYVNDVILWLKLFPLLISVSLLFLQVYLNDTIINYLISFISIFAGLFFALIFIVSDKYNNRRNSKRFSESDKNDEENITYIKRYQKFAKQFVTQISYMILISIALVILFVITSQLLSIENIEYQEYLKCLLKGESNEIAIKISVLRFLKVIIHLCTYYLFIQYIIMLLLLVCNLYRMIIEDIRIL</sequence>
<gene>
    <name evidence="2" type="ORF">ERS852429_02105</name>
</gene>
<reference evidence="2 3" key="1">
    <citation type="submission" date="2015-09" db="EMBL/GenBank/DDBJ databases">
        <authorList>
            <consortium name="Pathogen Informatics"/>
        </authorList>
    </citation>
    <scope>NUCLEOTIDE SEQUENCE [LARGE SCALE GENOMIC DNA]</scope>
    <source>
        <strain evidence="2 3">2789STDY5608872</strain>
    </source>
</reference>
<keyword evidence="1" id="KW-1133">Transmembrane helix</keyword>
<dbReference type="RefSeq" id="WP_057319359.1">
    <property type="nucleotide sequence ID" value="NZ_CYXP01000004.1"/>
</dbReference>
<dbReference type="EMBL" id="CYXP01000004">
    <property type="protein sequence ID" value="CUN13388.1"/>
    <property type="molecule type" value="Genomic_DNA"/>
</dbReference>
<dbReference type="Proteomes" id="UP000095591">
    <property type="component" value="Unassembled WGS sequence"/>
</dbReference>
<organism evidence="2 3">
    <name type="scientific">Parabacteroides distasonis</name>
    <dbReference type="NCBI Taxonomy" id="823"/>
    <lineage>
        <taxon>Bacteria</taxon>
        <taxon>Pseudomonadati</taxon>
        <taxon>Bacteroidota</taxon>
        <taxon>Bacteroidia</taxon>
        <taxon>Bacteroidales</taxon>
        <taxon>Tannerellaceae</taxon>
        <taxon>Parabacteroides</taxon>
    </lineage>
</organism>
<feature type="transmembrane region" description="Helical" evidence="1">
    <location>
        <begin position="174"/>
        <end position="199"/>
    </location>
</feature>
<dbReference type="AlphaFoldDB" id="A0A173UII7"/>